<evidence type="ECO:0000313" key="9">
    <source>
        <dbReference type="Proteomes" id="UP000794436"/>
    </source>
</evidence>
<evidence type="ECO:0000256" key="6">
    <source>
        <dbReference type="ARBA" id="ARBA00047804"/>
    </source>
</evidence>
<proteinExistence type="predicted"/>
<keyword evidence="9" id="KW-1185">Reference proteome</keyword>
<keyword evidence="4" id="KW-0520">NAD</keyword>
<protein>
    <recommendedName>
        <fullName evidence="1">protein-disulfide reductase</fullName>
        <ecNumber evidence="1">1.8.1.8</ecNumber>
    </recommendedName>
</protein>
<dbReference type="EMBL" id="SPLM01000145">
    <property type="protein sequence ID" value="TMW56581.1"/>
    <property type="molecule type" value="Genomic_DNA"/>
</dbReference>
<dbReference type="InterPro" id="IPR012336">
    <property type="entry name" value="Thioredoxin-like_fold"/>
</dbReference>
<name>A0A8K1FBY1_PYTOL</name>
<feature type="domain" description="Thioredoxin-like fold" evidence="7">
    <location>
        <begin position="29"/>
        <end position="128"/>
    </location>
</feature>
<evidence type="ECO:0000256" key="3">
    <source>
        <dbReference type="ARBA" id="ARBA00023002"/>
    </source>
</evidence>
<dbReference type="AlphaFoldDB" id="A0A8K1FBY1"/>
<evidence type="ECO:0000256" key="4">
    <source>
        <dbReference type="ARBA" id="ARBA00023027"/>
    </source>
</evidence>
<keyword evidence="2" id="KW-0677">Repeat</keyword>
<dbReference type="Pfam" id="PF13905">
    <property type="entry name" value="Thioredoxin_8"/>
    <property type="match status" value="1"/>
</dbReference>
<keyword evidence="3" id="KW-0560">Oxidoreductase</keyword>
<dbReference type="PANTHER" id="PTHR13871">
    <property type="entry name" value="THIOREDOXIN"/>
    <property type="match status" value="1"/>
</dbReference>
<dbReference type="InterPro" id="IPR036249">
    <property type="entry name" value="Thioredoxin-like_sf"/>
</dbReference>
<dbReference type="InterPro" id="IPR052259">
    <property type="entry name" value="Nucleoredoxin-like"/>
</dbReference>
<dbReference type="SUPFAM" id="SSF52833">
    <property type="entry name" value="Thioredoxin-like"/>
    <property type="match status" value="1"/>
</dbReference>
<dbReference type="EC" id="1.8.1.8" evidence="1"/>
<reference evidence="8" key="1">
    <citation type="submission" date="2019-03" db="EMBL/GenBank/DDBJ databases">
        <title>Long read genome sequence of the mycoparasitic Pythium oligandrum ATCC 38472 isolated from sugarbeet rhizosphere.</title>
        <authorList>
            <person name="Gaulin E."/>
        </authorList>
    </citation>
    <scope>NUCLEOTIDE SEQUENCE</scope>
    <source>
        <strain evidence="8">ATCC 38472_TT</strain>
    </source>
</reference>
<gene>
    <name evidence="8" type="ORF">Poli38472_006591</name>
</gene>
<evidence type="ECO:0000259" key="7">
    <source>
        <dbReference type="Pfam" id="PF13905"/>
    </source>
</evidence>
<evidence type="ECO:0000256" key="5">
    <source>
        <dbReference type="ARBA" id="ARBA00047388"/>
    </source>
</evidence>
<dbReference type="Proteomes" id="UP000794436">
    <property type="component" value="Unassembled WGS sequence"/>
</dbReference>
<dbReference type="Gene3D" id="3.40.30.10">
    <property type="entry name" value="Glutaredoxin"/>
    <property type="match status" value="1"/>
</dbReference>
<evidence type="ECO:0000313" key="8">
    <source>
        <dbReference type="EMBL" id="TMW56581.1"/>
    </source>
</evidence>
<dbReference type="PANTHER" id="PTHR13871:SF96">
    <property type="entry name" value="THIOREDOXIN DOMAIN-CONTAINING PROTEIN"/>
    <property type="match status" value="1"/>
</dbReference>
<comment type="caution">
    <text evidence="8">The sequence shown here is derived from an EMBL/GenBank/DDBJ whole genome shotgun (WGS) entry which is preliminary data.</text>
</comment>
<comment type="catalytic activity">
    <reaction evidence="5">
        <text>[protein]-dithiol + NAD(+) = [protein]-disulfide + NADH + H(+)</text>
        <dbReference type="Rhea" id="RHEA:18749"/>
        <dbReference type="Rhea" id="RHEA-COMP:10593"/>
        <dbReference type="Rhea" id="RHEA-COMP:10594"/>
        <dbReference type="ChEBI" id="CHEBI:15378"/>
        <dbReference type="ChEBI" id="CHEBI:29950"/>
        <dbReference type="ChEBI" id="CHEBI:50058"/>
        <dbReference type="ChEBI" id="CHEBI:57540"/>
        <dbReference type="ChEBI" id="CHEBI:57945"/>
        <dbReference type="EC" id="1.8.1.8"/>
    </reaction>
</comment>
<evidence type="ECO:0000256" key="1">
    <source>
        <dbReference type="ARBA" id="ARBA00012612"/>
    </source>
</evidence>
<dbReference type="GO" id="GO:0047134">
    <property type="term" value="F:protein-disulfide reductase [NAD(P)H] activity"/>
    <property type="evidence" value="ECO:0007669"/>
    <property type="project" value="UniProtKB-EC"/>
</dbReference>
<sequence>MTFLHKLLGSALISRRGEVPTEQALENKTTIGLYFTASTCRPCQIFTPVLATVYRNMQLNAYRDLAMKDEMEVVLISMDKSPLAFQDTLLQTPFWALPFRRREEAKELWKRYDVKKIPTLIFVNEHGEELERNGRTLVEAHYTDLRKIWSEIQRRHEEAEAMP</sequence>
<comment type="catalytic activity">
    <reaction evidence="6">
        <text>[protein]-dithiol + NADP(+) = [protein]-disulfide + NADPH + H(+)</text>
        <dbReference type="Rhea" id="RHEA:18753"/>
        <dbReference type="Rhea" id="RHEA-COMP:10593"/>
        <dbReference type="Rhea" id="RHEA-COMP:10594"/>
        <dbReference type="ChEBI" id="CHEBI:15378"/>
        <dbReference type="ChEBI" id="CHEBI:29950"/>
        <dbReference type="ChEBI" id="CHEBI:50058"/>
        <dbReference type="ChEBI" id="CHEBI:57783"/>
        <dbReference type="ChEBI" id="CHEBI:58349"/>
        <dbReference type="EC" id="1.8.1.8"/>
    </reaction>
</comment>
<dbReference type="OrthoDB" id="409136at2759"/>
<organism evidence="8 9">
    <name type="scientific">Pythium oligandrum</name>
    <name type="common">Mycoparasitic fungus</name>
    <dbReference type="NCBI Taxonomy" id="41045"/>
    <lineage>
        <taxon>Eukaryota</taxon>
        <taxon>Sar</taxon>
        <taxon>Stramenopiles</taxon>
        <taxon>Oomycota</taxon>
        <taxon>Peronosporomycetes</taxon>
        <taxon>Pythiales</taxon>
        <taxon>Pythiaceae</taxon>
        <taxon>Pythium</taxon>
    </lineage>
</organism>
<evidence type="ECO:0000256" key="2">
    <source>
        <dbReference type="ARBA" id="ARBA00022737"/>
    </source>
</evidence>
<accession>A0A8K1FBY1</accession>